<sequence length="488" mass="49582">MKKLTLFLVLLTALFGLKLAAKAQTCLPPTGVAVTTPNGNTAVVNFNPVAGAASYTVRYWWAMDSTAAGAQTMTVTAPPATISGLQYPAYRVTVTSNCTATTGATSSPVTFQFPWSTCGTPDSVRAQTTGATTARVYFRLVSGATHYYAQCMVAGTNTVVATGNSTSHLIYLTGLQPGTAYVVRVYAVCAGGMSPLSAGAGFSTSGGTTPTVCDSVRNLRVSSITSTSALVSFTGAAGAGSYTVQYGTAGTTVSNTVTTVSTSLTLTGLQAGQTYWVRVRTNCIVATAGPVGTTFQTSGPAAPCGAVTNVLVTATSDSTATVSFTPGQNNTSFHITYHLANDSTRWVNTNASPVTIAGLIPGNTYYIQVTSLCGTGTGTVYTGGSNLTFGFRGTTALATRAALGAGSITAYPNPAHRAVSLTLPAVPGASKAQVTLLNAVGQQVRSSSVTLGSSTTRAELDLTGVAPGLYTVRVLAGGQAASQRLVVE</sequence>
<comment type="caution">
    <text evidence="4">The sequence shown here is derived from an EMBL/GenBank/DDBJ whole genome shotgun (WGS) entry which is preliminary data.</text>
</comment>
<keyword evidence="1" id="KW-0677">Repeat</keyword>
<dbReference type="InterPro" id="IPR013783">
    <property type="entry name" value="Ig-like_fold"/>
</dbReference>
<dbReference type="RefSeq" id="WP_305008257.1">
    <property type="nucleotide sequence ID" value="NZ_JAUQSY010000014.1"/>
</dbReference>
<dbReference type="Pfam" id="PF18962">
    <property type="entry name" value="Por_Secre_tail"/>
    <property type="match status" value="1"/>
</dbReference>
<evidence type="ECO:0000313" key="5">
    <source>
        <dbReference type="Proteomes" id="UP001176429"/>
    </source>
</evidence>
<dbReference type="InterPro" id="IPR036116">
    <property type="entry name" value="FN3_sf"/>
</dbReference>
<feature type="domain" description="Fibronectin type-III" evidence="3">
    <location>
        <begin position="215"/>
        <end position="302"/>
    </location>
</feature>
<feature type="domain" description="Fibronectin type-III" evidence="3">
    <location>
        <begin position="28"/>
        <end position="116"/>
    </location>
</feature>
<feature type="signal peptide" evidence="2">
    <location>
        <begin position="1"/>
        <end position="23"/>
    </location>
</feature>
<keyword evidence="5" id="KW-1185">Reference proteome</keyword>
<dbReference type="NCBIfam" id="TIGR04183">
    <property type="entry name" value="Por_Secre_tail"/>
    <property type="match status" value="1"/>
</dbReference>
<dbReference type="InterPro" id="IPR050991">
    <property type="entry name" value="ECM_Regulatory_Proteins"/>
</dbReference>
<reference evidence="4" key="1">
    <citation type="submission" date="2023-07" db="EMBL/GenBank/DDBJ databases">
        <authorList>
            <person name="Kim M.K."/>
        </authorList>
    </citation>
    <scope>NUCLEOTIDE SEQUENCE</scope>
    <source>
        <strain evidence="4">ASUV-10-1</strain>
    </source>
</reference>
<dbReference type="Gene3D" id="2.60.40.10">
    <property type="entry name" value="Immunoglobulins"/>
    <property type="match status" value="4"/>
</dbReference>
<evidence type="ECO:0000259" key="3">
    <source>
        <dbReference type="PROSITE" id="PS50853"/>
    </source>
</evidence>
<dbReference type="Pfam" id="PF00041">
    <property type="entry name" value="fn3"/>
    <property type="match status" value="3"/>
</dbReference>
<protein>
    <submittedName>
        <fullName evidence="4">Fibronectin type III domain-containing protein</fullName>
    </submittedName>
</protein>
<name>A0ABT9BK11_9BACT</name>
<organism evidence="4 5">
    <name type="scientific">Hymenobacter aranciens</name>
    <dbReference type="NCBI Taxonomy" id="3063996"/>
    <lineage>
        <taxon>Bacteria</taxon>
        <taxon>Pseudomonadati</taxon>
        <taxon>Bacteroidota</taxon>
        <taxon>Cytophagia</taxon>
        <taxon>Cytophagales</taxon>
        <taxon>Hymenobacteraceae</taxon>
        <taxon>Hymenobacter</taxon>
    </lineage>
</organism>
<dbReference type="InterPro" id="IPR003961">
    <property type="entry name" value="FN3_dom"/>
</dbReference>
<evidence type="ECO:0000313" key="4">
    <source>
        <dbReference type="EMBL" id="MDO7876868.1"/>
    </source>
</evidence>
<proteinExistence type="predicted"/>
<dbReference type="CDD" id="cd00063">
    <property type="entry name" value="FN3"/>
    <property type="match status" value="4"/>
</dbReference>
<dbReference type="PROSITE" id="PS50853">
    <property type="entry name" value="FN3"/>
    <property type="match status" value="4"/>
</dbReference>
<feature type="domain" description="Fibronectin type-III" evidence="3">
    <location>
        <begin position="120"/>
        <end position="207"/>
    </location>
</feature>
<keyword evidence="2" id="KW-0732">Signal</keyword>
<gene>
    <name evidence="4" type="ORF">Q5H93_19135</name>
</gene>
<evidence type="ECO:0000256" key="1">
    <source>
        <dbReference type="ARBA" id="ARBA00022737"/>
    </source>
</evidence>
<dbReference type="Proteomes" id="UP001176429">
    <property type="component" value="Unassembled WGS sequence"/>
</dbReference>
<dbReference type="SMART" id="SM00060">
    <property type="entry name" value="FN3"/>
    <property type="match status" value="4"/>
</dbReference>
<feature type="domain" description="Fibronectin type-III" evidence="3">
    <location>
        <begin position="306"/>
        <end position="398"/>
    </location>
</feature>
<dbReference type="SUPFAM" id="SSF49265">
    <property type="entry name" value="Fibronectin type III"/>
    <property type="match status" value="2"/>
</dbReference>
<evidence type="ECO:0000256" key="2">
    <source>
        <dbReference type="SAM" id="SignalP"/>
    </source>
</evidence>
<dbReference type="EMBL" id="JAUQSY010000014">
    <property type="protein sequence ID" value="MDO7876868.1"/>
    <property type="molecule type" value="Genomic_DNA"/>
</dbReference>
<accession>A0ABT9BK11</accession>
<feature type="chain" id="PRO_5046470358" evidence="2">
    <location>
        <begin position="24"/>
        <end position="488"/>
    </location>
</feature>
<dbReference type="InterPro" id="IPR026444">
    <property type="entry name" value="Secre_tail"/>
</dbReference>
<dbReference type="PANTHER" id="PTHR46708">
    <property type="entry name" value="TENASCIN"/>
    <property type="match status" value="1"/>
</dbReference>
<dbReference type="PANTHER" id="PTHR46708:SF2">
    <property type="entry name" value="FIBRONECTIN TYPE-III DOMAIN-CONTAINING PROTEIN"/>
    <property type="match status" value="1"/>
</dbReference>